<sequence length="614" mass="69108">MAHQGNNLTPQWQTPIRILSFDGGGIRGLSSLLMLRKIMKQIAEDEKIEDAKSLRPADYFDLICGTSTGGLIAILLGRLRLTVTEAIDLYQQMAKRIFQRRRGRSIGSLWVSKGGKERYDARELEEVVKEVVGKYIGSEDAGANTRMYHPLAPTTAAVAASTDFQQDKRQCHTFVLAVYSVRVNNGRPHLFKTYDRHDETKIWEAARATTAATGFFEPMVLGNPPIRYVDAGLGFNNPSHEAYHEAKKLWPNREIGVFLSLGTGEETEASLPEKGSWFGIGNQLEQVRALVQLTTSATRVHEELYLAFKREPTTAKYFRFNVDCGLRNIGLDEWDKVEQLSGFTEAYFNNAEQRDAKHGCATRLRQLTSRAQPPIIPADEFTAVHEGDVDIPSPESPAMKYWYREEVGVNGYPDCVRVDERFCGGKVRPPGKTILSCRRIVNLQLRGQASGVAHGRYRVRWIMWFWAGTDYPQQGSYNVPHSYPTDNSVVERVFPPANPDAVAPRQDQLFAFPWDMTFSVGKAQRPGASFQCEGVDVREHPIAAKQLLHPGYQEFRLEGGVWNTHKNSGWCEFGDSIIDVDLDGHLAFVIARRFELKWLGGFSFGGVRLVPLPH</sequence>
<dbReference type="GO" id="GO:0016740">
    <property type="term" value="F:transferase activity"/>
    <property type="evidence" value="ECO:0007669"/>
    <property type="project" value="UniProtKB-KW"/>
</dbReference>
<dbReference type="GO" id="GO:0016020">
    <property type="term" value="C:membrane"/>
    <property type="evidence" value="ECO:0007669"/>
    <property type="project" value="TreeGrafter"/>
</dbReference>
<reference evidence="6" key="1">
    <citation type="journal article" date="2023" name="Mol. Phylogenet. Evol.">
        <title>Genome-scale phylogeny and comparative genomics of the fungal order Sordariales.</title>
        <authorList>
            <person name="Hensen N."/>
            <person name="Bonometti L."/>
            <person name="Westerberg I."/>
            <person name="Brannstrom I.O."/>
            <person name="Guillou S."/>
            <person name="Cros-Aarteil S."/>
            <person name="Calhoun S."/>
            <person name="Haridas S."/>
            <person name="Kuo A."/>
            <person name="Mondo S."/>
            <person name="Pangilinan J."/>
            <person name="Riley R."/>
            <person name="LaButti K."/>
            <person name="Andreopoulos B."/>
            <person name="Lipzen A."/>
            <person name="Chen C."/>
            <person name="Yan M."/>
            <person name="Daum C."/>
            <person name="Ng V."/>
            <person name="Clum A."/>
            <person name="Steindorff A."/>
            <person name="Ohm R.A."/>
            <person name="Martin F."/>
            <person name="Silar P."/>
            <person name="Natvig D.O."/>
            <person name="Lalanne C."/>
            <person name="Gautier V."/>
            <person name="Ament-Velasquez S.L."/>
            <person name="Kruys A."/>
            <person name="Hutchinson M.I."/>
            <person name="Powell A.J."/>
            <person name="Barry K."/>
            <person name="Miller A.N."/>
            <person name="Grigoriev I.V."/>
            <person name="Debuchy R."/>
            <person name="Gladieux P."/>
            <person name="Hiltunen Thoren M."/>
            <person name="Johannesson H."/>
        </authorList>
    </citation>
    <scope>NUCLEOTIDE SEQUENCE</scope>
    <source>
        <strain evidence="6">CBS 315.58</strain>
    </source>
</reference>
<dbReference type="PANTHER" id="PTHR24185:SF1">
    <property type="entry name" value="CALCIUM-INDEPENDENT PHOSPHOLIPASE A2-GAMMA"/>
    <property type="match status" value="1"/>
</dbReference>
<keyword evidence="2 4" id="KW-0442">Lipid degradation</keyword>
<dbReference type="Gene3D" id="3.40.1090.10">
    <property type="entry name" value="Cytosolic phospholipase A2 catalytic domain"/>
    <property type="match status" value="1"/>
</dbReference>
<evidence type="ECO:0000256" key="1">
    <source>
        <dbReference type="ARBA" id="ARBA00022801"/>
    </source>
</evidence>
<dbReference type="GO" id="GO:0046486">
    <property type="term" value="P:glycerolipid metabolic process"/>
    <property type="evidence" value="ECO:0007669"/>
    <property type="project" value="UniProtKB-ARBA"/>
</dbReference>
<dbReference type="GO" id="GO:0016042">
    <property type="term" value="P:lipid catabolic process"/>
    <property type="evidence" value="ECO:0007669"/>
    <property type="project" value="UniProtKB-UniRule"/>
</dbReference>
<dbReference type="PROSITE" id="PS51635">
    <property type="entry name" value="PNPLA"/>
    <property type="match status" value="1"/>
</dbReference>
<dbReference type="GO" id="GO:0047499">
    <property type="term" value="F:calcium-independent phospholipase A2 activity"/>
    <property type="evidence" value="ECO:0007669"/>
    <property type="project" value="TreeGrafter"/>
</dbReference>
<keyword evidence="3 4" id="KW-0443">Lipid metabolism</keyword>
<comment type="caution">
    <text evidence="4">Lacks conserved residue(s) required for the propagation of feature annotation.</text>
</comment>
<dbReference type="InterPro" id="IPR016035">
    <property type="entry name" value="Acyl_Trfase/lysoPLipase"/>
</dbReference>
<dbReference type="Pfam" id="PF01734">
    <property type="entry name" value="Patatin"/>
    <property type="match status" value="1"/>
</dbReference>
<gene>
    <name evidence="6" type="ORF">QBC40DRAFT_290974</name>
</gene>
<dbReference type="GO" id="GO:0019369">
    <property type="term" value="P:arachidonate metabolic process"/>
    <property type="evidence" value="ECO:0007669"/>
    <property type="project" value="TreeGrafter"/>
</dbReference>
<reference evidence="6" key="2">
    <citation type="submission" date="2023-05" db="EMBL/GenBank/DDBJ databases">
        <authorList>
            <consortium name="Lawrence Berkeley National Laboratory"/>
            <person name="Steindorff A."/>
            <person name="Hensen N."/>
            <person name="Bonometti L."/>
            <person name="Westerberg I."/>
            <person name="Brannstrom I.O."/>
            <person name="Guillou S."/>
            <person name="Cros-Aarteil S."/>
            <person name="Calhoun S."/>
            <person name="Haridas S."/>
            <person name="Kuo A."/>
            <person name="Mondo S."/>
            <person name="Pangilinan J."/>
            <person name="Riley R."/>
            <person name="Labutti K."/>
            <person name="Andreopoulos B."/>
            <person name="Lipzen A."/>
            <person name="Chen C."/>
            <person name="Yanf M."/>
            <person name="Daum C."/>
            <person name="Ng V."/>
            <person name="Clum A."/>
            <person name="Ohm R."/>
            <person name="Martin F."/>
            <person name="Silar P."/>
            <person name="Natvig D."/>
            <person name="Lalanne C."/>
            <person name="Gautier V."/>
            <person name="Ament-Velasquez S.L."/>
            <person name="Kruys A."/>
            <person name="Hutchinson M.I."/>
            <person name="Powell A.J."/>
            <person name="Barry K."/>
            <person name="Miller A.N."/>
            <person name="Grigoriev I.V."/>
            <person name="Debuchy R."/>
            <person name="Gladieux P."/>
            <person name="Thoren M.H."/>
            <person name="Johannesson H."/>
        </authorList>
    </citation>
    <scope>NUCLEOTIDE SEQUENCE</scope>
    <source>
        <strain evidence="6">CBS 315.58</strain>
    </source>
</reference>
<feature type="domain" description="PNPLA" evidence="5">
    <location>
        <begin position="19"/>
        <end position="243"/>
    </location>
</feature>
<feature type="short sequence motif" description="GXSXG" evidence="4">
    <location>
        <begin position="65"/>
        <end position="69"/>
    </location>
</feature>
<dbReference type="SUPFAM" id="SSF52151">
    <property type="entry name" value="FabD/lysophospholipase-like"/>
    <property type="match status" value="1"/>
</dbReference>
<feature type="active site" description="Nucleophile" evidence="4">
    <location>
        <position position="67"/>
    </location>
</feature>
<keyword evidence="7" id="KW-1185">Reference proteome</keyword>
<keyword evidence="1 4" id="KW-0378">Hydrolase</keyword>
<dbReference type="Proteomes" id="UP001303160">
    <property type="component" value="Unassembled WGS sequence"/>
</dbReference>
<feature type="short sequence motif" description="GXGXXG" evidence="4">
    <location>
        <begin position="23"/>
        <end position="28"/>
    </location>
</feature>
<dbReference type="PANTHER" id="PTHR24185">
    <property type="entry name" value="CALCIUM-INDEPENDENT PHOSPHOLIPASE A2-GAMMA"/>
    <property type="match status" value="1"/>
</dbReference>
<evidence type="ECO:0000256" key="3">
    <source>
        <dbReference type="ARBA" id="ARBA00023098"/>
    </source>
</evidence>
<feature type="active site" description="Proton acceptor" evidence="4">
    <location>
        <position position="230"/>
    </location>
</feature>
<accession>A0AAN7APH7</accession>
<proteinExistence type="predicted"/>
<dbReference type="EMBL" id="MU864072">
    <property type="protein sequence ID" value="KAK4194319.1"/>
    <property type="molecule type" value="Genomic_DNA"/>
</dbReference>
<evidence type="ECO:0000313" key="6">
    <source>
        <dbReference type="EMBL" id="KAK4194319.1"/>
    </source>
</evidence>
<keyword evidence="6" id="KW-0808">Transferase</keyword>
<organism evidence="6 7">
    <name type="scientific">Triangularia verruculosa</name>
    <dbReference type="NCBI Taxonomy" id="2587418"/>
    <lineage>
        <taxon>Eukaryota</taxon>
        <taxon>Fungi</taxon>
        <taxon>Dikarya</taxon>
        <taxon>Ascomycota</taxon>
        <taxon>Pezizomycotina</taxon>
        <taxon>Sordariomycetes</taxon>
        <taxon>Sordariomycetidae</taxon>
        <taxon>Sordariales</taxon>
        <taxon>Podosporaceae</taxon>
        <taxon>Triangularia</taxon>
    </lineage>
</organism>
<dbReference type="AlphaFoldDB" id="A0AAN7APH7"/>
<comment type="caution">
    <text evidence="6">The sequence shown here is derived from an EMBL/GenBank/DDBJ whole genome shotgun (WGS) entry which is preliminary data.</text>
</comment>
<evidence type="ECO:0000313" key="7">
    <source>
        <dbReference type="Proteomes" id="UP001303160"/>
    </source>
</evidence>
<evidence type="ECO:0000256" key="4">
    <source>
        <dbReference type="PROSITE-ProRule" id="PRU01161"/>
    </source>
</evidence>
<evidence type="ECO:0000256" key="2">
    <source>
        <dbReference type="ARBA" id="ARBA00022963"/>
    </source>
</evidence>
<name>A0AAN7APH7_9PEZI</name>
<dbReference type="InterPro" id="IPR002641">
    <property type="entry name" value="PNPLA_dom"/>
</dbReference>
<evidence type="ECO:0000259" key="5">
    <source>
        <dbReference type="PROSITE" id="PS51635"/>
    </source>
</evidence>
<protein>
    <submittedName>
        <fullName evidence="6">Acyl transferase/acyl hydrolase/lysophospholipase</fullName>
    </submittedName>
</protein>